<gene>
    <name evidence="1" type="ORF">PSTT_10808</name>
</gene>
<accession>A0A2S4V2Y4</accession>
<evidence type="ECO:0000313" key="2">
    <source>
        <dbReference type="Proteomes" id="UP000239156"/>
    </source>
</evidence>
<name>A0A2S4V2Y4_9BASI</name>
<dbReference type="Proteomes" id="UP000239156">
    <property type="component" value="Unassembled WGS sequence"/>
</dbReference>
<proteinExistence type="predicted"/>
<comment type="caution">
    <text evidence="1">The sequence shown here is derived from an EMBL/GenBank/DDBJ whole genome shotgun (WGS) entry which is preliminary data.</text>
</comment>
<dbReference type="VEuPathDB" id="FungiDB:PSTT_10808"/>
<keyword evidence="2" id="KW-1185">Reference proteome</keyword>
<evidence type="ECO:0000313" key="1">
    <source>
        <dbReference type="EMBL" id="POW03861.1"/>
    </source>
</evidence>
<dbReference type="EMBL" id="PKSL01000119">
    <property type="protein sequence ID" value="POW03861.1"/>
    <property type="molecule type" value="Genomic_DNA"/>
</dbReference>
<organism evidence="1 2">
    <name type="scientific">Puccinia striiformis</name>
    <dbReference type="NCBI Taxonomy" id="27350"/>
    <lineage>
        <taxon>Eukaryota</taxon>
        <taxon>Fungi</taxon>
        <taxon>Dikarya</taxon>
        <taxon>Basidiomycota</taxon>
        <taxon>Pucciniomycotina</taxon>
        <taxon>Pucciniomycetes</taxon>
        <taxon>Pucciniales</taxon>
        <taxon>Pucciniaceae</taxon>
        <taxon>Puccinia</taxon>
    </lineage>
</organism>
<protein>
    <submittedName>
        <fullName evidence="1">Uncharacterized protein</fullName>
    </submittedName>
</protein>
<reference evidence="1" key="1">
    <citation type="submission" date="2017-12" db="EMBL/GenBank/DDBJ databases">
        <title>Gene loss provides genomic basis for host adaptation in cereal stripe rust fungi.</title>
        <authorList>
            <person name="Xia C."/>
        </authorList>
    </citation>
    <scope>NUCLEOTIDE SEQUENCE [LARGE SCALE GENOMIC DNA]</scope>
    <source>
        <strain evidence="1">93-210</strain>
    </source>
</reference>
<dbReference type="AlphaFoldDB" id="A0A2S4V2Y4"/>
<sequence length="39" mass="4799">MYQLASNQQGHQYQHRPKISQIVRENPRVFCWTYGRLHK</sequence>